<dbReference type="PROSITE" id="PS50931">
    <property type="entry name" value="HTH_LYSR"/>
    <property type="match status" value="1"/>
</dbReference>
<evidence type="ECO:0000313" key="7">
    <source>
        <dbReference type="Proteomes" id="UP001237448"/>
    </source>
</evidence>
<dbReference type="SUPFAM" id="SSF53850">
    <property type="entry name" value="Periplasmic binding protein-like II"/>
    <property type="match status" value="1"/>
</dbReference>
<sequence>MPPHQGLRHMPWSSFGLDLVTLRVFKAAVEERSLVWAAERERLALSAISRRISEMEARIGAALLRRHDRGVEPTAAGEALMRHLDTLFEVLEHTIVDMEAFAAGHRGQIRLQANLSVPAGSFPEELASFQKSHPDIDLYIEERISADIIHSVQIGTAEIGLVSATMHAPNLQLLHWRTDHLVELR</sequence>
<dbReference type="EMBL" id="JAUSVK010000001">
    <property type="protein sequence ID" value="MDQ0393439.1"/>
    <property type="molecule type" value="Genomic_DNA"/>
</dbReference>
<dbReference type="InterPro" id="IPR036390">
    <property type="entry name" value="WH_DNA-bd_sf"/>
</dbReference>
<dbReference type="Proteomes" id="UP001237448">
    <property type="component" value="Unassembled WGS sequence"/>
</dbReference>
<comment type="similarity">
    <text evidence="1">Belongs to the LysR transcriptional regulatory family.</text>
</comment>
<proteinExistence type="inferred from homology"/>
<keyword evidence="7" id="KW-1185">Reference proteome</keyword>
<dbReference type="Pfam" id="PF00126">
    <property type="entry name" value="HTH_1"/>
    <property type="match status" value="1"/>
</dbReference>
<dbReference type="InterPro" id="IPR000847">
    <property type="entry name" value="LysR_HTH_N"/>
</dbReference>
<comment type="caution">
    <text evidence="6">The sequence shown here is derived from an EMBL/GenBank/DDBJ whole genome shotgun (WGS) entry which is preliminary data.</text>
</comment>
<evidence type="ECO:0000313" key="6">
    <source>
        <dbReference type="EMBL" id="MDQ0393439.1"/>
    </source>
</evidence>
<evidence type="ECO:0000256" key="1">
    <source>
        <dbReference type="ARBA" id="ARBA00009437"/>
    </source>
</evidence>
<dbReference type="GO" id="GO:0003677">
    <property type="term" value="F:DNA binding"/>
    <property type="evidence" value="ECO:0007669"/>
    <property type="project" value="UniProtKB-KW"/>
</dbReference>
<evidence type="ECO:0000256" key="2">
    <source>
        <dbReference type="ARBA" id="ARBA00023015"/>
    </source>
</evidence>
<dbReference type="RefSeq" id="WP_307428782.1">
    <property type="nucleotide sequence ID" value="NZ_JAUSVK010000001.1"/>
</dbReference>
<dbReference type="InterPro" id="IPR005119">
    <property type="entry name" value="LysR_subst-bd"/>
</dbReference>
<evidence type="ECO:0000256" key="4">
    <source>
        <dbReference type="ARBA" id="ARBA00023163"/>
    </source>
</evidence>
<protein>
    <submittedName>
        <fullName evidence="6">DNA-binding transcriptional LysR family regulator</fullName>
    </submittedName>
</protein>
<dbReference type="Gene3D" id="1.10.10.10">
    <property type="entry name" value="Winged helix-like DNA-binding domain superfamily/Winged helix DNA-binding domain"/>
    <property type="match status" value="1"/>
</dbReference>
<dbReference type="InterPro" id="IPR036388">
    <property type="entry name" value="WH-like_DNA-bd_sf"/>
</dbReference>
<dbReference type="PANTHER" id="PTHR30419:SF2">
    <property type="entry name" value="LYSR FAMILY TRANSCRIPTIONAL REGULATOR"/>
    <property type="match status" value="1"/>
</dbReference>
<keyword evidence="3 6" id="KW-0238">DNA-binding</keyword>
<dbReference type="Gene3D" id="3.40.190.10">
    <property type="entry name" value="Periplasmic binding protein-like II"/>
    <property type="match status" value="1"/>
</dbReference>
<name>A0ABU0FFQ2_9HYPH</name>
<organism evidence="6 7">
    <name type="scientific">Labrys monachus</name>
    <dbReference type="NCBI Taxonomy" id="217067"/>
    <lineage>
        <taxon>Bacteria</taxon>
        <taxon>Pseudomonadati</taxon>
        <taxon>Pseudomonadota</taxon>
        <taxon>Alphaproteobacteria</taxon>
        <taxon>Hyphomicrobiales</taxon>
        <taxon>Xanthobacteraceae</taxon>
        <taxon>Labrys</taxon>
    </lineage>
</organism>
<dbReference type="SUPFAM" id="SSF46785">
    <property type="entry name" value="Winged helix' DNA-binding domain"/>
    <property type="match status" value="1"/>
</dbReference>
<feature type="domain" description="HTH lysR-type" evidence="5">
    <location>
        <begin position="17"/>
        <end position="74"/>
    </location>
</feature>
<keyword evidence="4" id="KW-0804">Transcription</keyword>
<gene>
    <name evidence="6" type="ORF">J3R73_003231</name>
</gene>
<evidence type="ECO:0000259" key="5">
    <source>
        <dbReference type="PROSITE" id="PS50931"/>
    </source>
</evidence>
<keyword evidence="2" id="KW-0805">Transcription regulation</keyword>
<dbReference type="InterPro" id="IPR050950">
    <property type="entry name" value="HTH-type_LysR_regulators"/>
</dbReference>
<dbReference type="PANTHER" id="PTHR30419">
    <property type="entry name" value="HTH-TYPE TRANSCRIPTIONAL REGULATOR YBHD"/>
    <property type="match status" value="1"/>
</dbReference>
<accession>A0ABU0FFQ2</accession>
<dbReference type="Pfam" id="PF03466">
    <property type="entry name" value="LysR_substrate"/>
    <property type="match status" value="1"/>
</dbReference>
<evidence type="ECO:0000256" key="3">
    <source>
        <dbReference type="ARBA" id="ARBA00023125"/>
    </source>
</evidence>
<reference evidence="6 7" key="1">
    <citation type="submission" date="2023-07" db="EMBL/GenBank/DDBJ databases">
        <title>Genomic Encyclopedia of Type Strains, Phase IV (KMG-IV): sequencing the most valuable type-strain genomes for metagenomic binning, comparative biology and taxonomic classification.</title>
        <authorList>
            <person name="Goeker M."/>
        </authorList>
    </citation>
    <scope>NUCLEOTIDE SEQUENCE [LARGE SCALE GENOMIC DNA]</scope>
    <source>
        <strain evidence="6 7">DSM 5896</strain>
    </source>
</reference>